<sequence length="65" mass="7167">MSQPEISDQPRSMVVQKPKSNIYTALLGISALALMMACLFLLLEWTVYTDGSFSPFQLWDAASGP</sequence>
<dbReference type="AlphaFoldDB" id="A0A9X2JIM4"/>
<keyword evidence="1" id="KW-0812">Transmembrane</keyword>
<feature type="transmembrane region" description="Helical" evidence="1">
    <location>
        <begin position="21"/>
        <end position="43"/>
    </location>
</feature>
<organism evidence="2 3">
    <name type="scientific">Aeoliella straminimaris</name>
    <dbReference type="NCBI Taxonomy" id="2954799"/>
    <lineage>
        <taxon>Bacteria</taxon>
        <taxon>Pseudomonadati</taxon>
        <taxon>Planctomycetota</taxon>
        <taxon>Planctomycetia</taxon>
        <taxon>Pirellulales</taxon>
        <taxon>Lacipirellulaceae</taxon>
        <taxon>Aeoliella</taxon>
    </lineage>
</organism>
<evidence type="ECO:0000313" key="3">
    <source>
        <dbReference type="Proteomes" id="UP001155241"/>
    </source>
</evidence>
<dbReference type="Proteomes" id="UP001155241">
    <property type="component" value="Unassembled WGS sequence"/>
</dbReference>
<reference evidence="2" key="1">
    <citation type="submission" date="2022-06" db="EMBL/GenBank/DDBJ databases">
        <title>Aeoliella straminimaris, a novel planctomycete from sediments.</title>
        <authorList>
            <person name="Vitorino I.R."/>
            <person name="Lage O.M."/>
        </authorList>
    </citation>
    <scope>NUCLEOTIDE SEQUENCE</scope>
    <source>
        <strain evidence="2">ICT_H6.2</strain>
    </source>
</reference>
<accession>A0A9X2JIM4</accession>
<evidence type="ECO:0000256" key="1">
    <source>
        <dbReference type="SAM" id="Phobius"/>
    </source>
</evidence>
<keyword evidence="1" id="KW-0472">Membrane</keyword>
<dbReference type="EMBL" id="JAMXLR010000082">
    <property type="protein sequence ID" value="MCO6046991.1"/>
    <property type="molecule type" value="Genomic_DNA"/>
</dbReference>
<evidence type="ECO:0000313" key="2">
    <source>
        <dbReference type="EMBL" id="MCO6046991.1"/>
    </source>
</evidence>
<protein>
    <submittedName>
        <fullName evidence="2">Uncharacterized protein</fullName>
    </submittedName>
</protein>
<proteinExistence type="predicted"/>
<keyword evidence="3" id="KW-1185">Reference proteome</keyword>
<dbReference type="RefSeq" id="WP_252855105.1">
    <property type="nucleotide sequence ID" value="NZ_JAMXLR010000082.1"/>
</dbReference>
<comment type="caution">
    <text evidence="2">The sequence shown here is derived from an EMBL/GenBank/DDBJ whole genome shotgun (WGS) entry which is preliminary data.</text>
</comment>
<gene>
    <name evidence="2" type="ORF">NG895_24085</name>
</gene>
<name>A0A9X2JIM4_9BACT</name>
<keyword evidence="1" id="KW-1133">Transmembrane helix</keyword>